<dbReference type="STRING" id="274537.BIU88_06690"/>
<proteinExistence type="predicted"/>
<dbReference type="KEGG" id="clz:BIU88_06690"/>
<evidence type="ECO:0000313" key="3">
    <source>
        <dbReference type="Proteomes" id="UP000095185"/>
    </source>
</evidence>
<dbReference type="AlphaFoldDB" id="A0A1D8D2P1"/>
<evidence type="ECO:0000259" key="1">
    <source>
        <dbReference type="Pfam" id="PF04965"/>
    </source>
</evidence>
<dbReference type="Proteomes" id="UP000095185">
    <property type="component" value="Chromosome"/>
</dbReference>
<evidence type="ECO:0000313" key="2">
    <source>
        <dbReference type="EMBL" id="AOS83865.1"/>
    </source>
</evidence>
<sequence length="146" mass="16562">MQYPFLGRGWAFPPVFDRNLPGARMLEDEADIASSLAVLLGTAQGERVMMPWFGCNLDELIYESLDTRIKTLVADKIESAILYHEPRIRLEKVSIEKSDENEGILLISIDYLVKATNSRFNMVYPFYIQEGTDIDMAITVNPLGEN</sequence>
<dbReference type="EMBL" id="CP017305">
    <property type="protein sequence ID" value="AOS83865.1"/>
    <property type="molecule type" value="Genomic_DNA"/>
</dbReference>
<dbReference type="OrthoDB" id="9802846at2"/>
<name>A0A1D8D2P1_CHLLM</name>
<feature type="domain" description="IraD/Gp25-like" evidence="1">
    <location>
        <begin position="28"/>
        <end position="117"/>
    </location>
</feature>
<gene>
    <name evidence="2" type="ORF">BIU88_06690</name>
</gene>
<accession>A0A1D8D2P1</accession>
<protein>
    <recommendedName>
        <fullName evidence="1">IraD/Gp25-like domain-containing protein</fullName>
    </recommendedName>
</protein>
<dbReference type="Gene3D" id="3.10.450.40">
    <property type="match status" value="1"/>
</dbReference>
<keyword evidence="3" id="KW-1185">Reference proteome</keyword>
<dbReference type="RefSeq" id="WP_069809822.1">
    <property type="nucleotide sequence ID" value="NZ_CP017305.1"/>
</dbReference>
<dbReference type="SUPFAM" id="SSF160719">
    <property type="entry name" value="gpW/gp25-like"/>
    <property type="match status" value="1"/>
</dbReference>
<dbReference type="InterPro" id="IPR007048">
    <property type="entry name" value="IraD/Gp25-like"/>
</dbReference>
<reference evidence="2" key="1">
    <citation type="submission" date="2016-09" db="EMBL/GenBank/DDBJ databases">
        <title>Genome sequence of Chlorobaculum limnaeum.</title>
        <authorList>
            <person name="Liu Z."/>
            <person name="Tank M."/>
            <person name="Bryant D.A."/>
        </authorList>
    </citation>
    <scope>NUCLEOTIDE SEQUENCE [LARGE SCALE GENOMIC DNA]</scope>
    <source>
        <strain evidence="2">DSM 1677</strain>
    </source>
</reference>
<dbReference type="Pfam" id="PF04965">
    <property type="entry name" value="GPW_gp25"/>
    <property type="match status" value="1"/>
</dbReference>
<organism evidence="2 3">
    <name type="scientific">Chlorobaculum limnaeum</name>
    <dbReference type="NCBI Taxonomy" id="274537"/>
    <lineage>
        <taxon>Bacteria</taxon>
        <taxon>Pseudomonadati</taxon>
        <taxon>Chlorobiota</taxon>
        <taxon>Chlorobiia</taxon>
        <taxon>Chlorobiales</taxon>
        <taxon>Chlorobiaceae</taxon>
        <taxon>Chlorobaculum</taxon>
    </lineage>
</organism>